<dbReference type="Gene3D" id="1.20.1440.100">
    <property type="entry name" value="SG protein - dephosphorylation function"/>
    <property type="match status" value="1"/>
</dbReference>
<keyword evidence="5" id="KW-1185">Reference proteome</keyword>
<evidence type="ECO:0000313" key="4">
    <source>
        <dbReference type="EMBL" id="MBO1925980.1"/>
    </source>
</evidence>
<gene>
    <name evidence="4" type="ORF">J3998_00190</name>
</gene>
<dbReference type="RefSeq" id="WP_208146039.1">
    <property type="nucleotide sequence ID" value="NZ_JAGETV010000001.1"/>
</dbReference>
<dbReference type="NCBIfam" id="TIGR01490">
    <property type="entry name" value="HAD-SF-IB-hyp1"/>
    <property type="match status" value="1"/>
</dbReference>
<organism evidence="4 5">
    <name type="scientific">Thiomicrorhabdus marina</name>
    <dbReference type="NCBI Taxonomy" id="2818442"/>
    <lineage>
        <taxon>Bacteria</taxon>
        <taxon>Pseudomonadati</taxon>
        <taxon>Pseudomonadota</taxon>
        <taxon>Gammaproteobacteria</taxon>
        <taxon>Thiotrichales</taxon>
        <taxon>Piscirickettsiaceae</taxon>
        <taxon>Thiomicrorhabdus</taxon>
    </lineage>
</organism>
<dbReference type="Proteomes" id="UP000664835">
    <property type="component" value="Unassembled WGS sequence"/>
</dbReference>
<dbReference type="PANTHER" id="PTHR43344:SF13">
    <property type="entry name" value="PHOSPHATASE RV3661-RELATED"/>
    <property type="match status" value="1"/>
</dbReference>
<reference evidence="4 5" key="1">
    <citation type="submission" date="2021-03" db="EMBL/GenBank/DDBJ databases">
        <title>Thiomicrorhabdus sp.nov.,novel sulfur-oxidizing bacteria isolated from coastal sediment.</title>
        <authorList>
            <person name="Liu X."/>
        </authorList>
    </citation>
    <scope>NUCLEOTIDE SEQUENCE [LARGE SCALE GENOMIC DNA]</scope>
    <source>
        <strain evidence="4 5">6S2-11</strain>
    </source>
</reference>
<keyword evidence="3" id="KW-0460">Magnesium</keyword>
<keyword evidence="1" id="KW-0479">Metal-binding</keyword>
<dbReference type="CDD" id="cd02612">
    <property type="entry name" value="HAD_PGPPase"/>
    <property type="match status" value="1"/>
</dbReference>
<dbReference type="EMBL" id="JAGETV010000001">
    <property type="protein sequence ID" value="MBO1925980.1"/>
    <property type="molecule type" value="Genomic_DNA"/>
</dbReference>
<dbReference type="SUPFAM" id="SSF56784">
    <property type="entry name" value="HAD-like"/>
    <property type="match status" value="1"/>
</dbReference>
<dbReference type="Gene3D" id="3.40.50.1000">
    <property type="entry name" value="HAD superfamily/HAD-like"/>
    <property type="match status" value="1"/>
</dbReference>
<name>A0ABS3Q0Y8_9GAMM</name>
<evidence type="ECO:0000256" key="1">
    <source>
        <dbReference type="ARBA" id="ARBA00022723"/>
    </source>
</evidence>
<dbReference type="NCBIfam" id="TIGR01488">
    <property type="entry name" value="HAD-SF-IB"/>
    <property type="match status" value="1"/>
</dbReference>
<protein>
    <submittedName>
        <fullName evidence="4">HAD family hydrolase</fullName>
    </submittedName>
</protein>
<dbReference type="InterPro" id="IPR023214">
    <property type="entry name" value="HAD_sf"/>
</dbReference>
<dbReference type="InterPro" id="IPR050582">
    <property type="entry name" value="HAD-like_SerB"/>
</dbReference>
<evidence type="ECO:0000256" key="3">
    <source>
        <dbReference type="ARBA" id="ARBA00022842"/>
    </source>
</evidence>
<proteinExistence type="predicted"/>
<evidence type="ECO:0000313" key="5">
    <source>
        <dbReference type="Proteomes" id="UP000664835"/>
    </source>
</evidence>
<dbReference type="InterPro" id="IPR036412">
    <property type="entry name" value="HAD-like_sf"/>
</dbReference>
<dbReference type="PANTHER" id="PTHR43344">
    <property type="entry name" value="PHOSPHOSERINE PHOSPHATASE"/>
    <property type="match status" value="1"/>
</dbReference>
<dbReference type="InterPro" id="IPR006385">
    <property type="entry name" value="HAD_hydro_SerB1"/>
</dbReference>
<sequence length="218" mass="24556">MALAIFDLDNTLIGNDSDYLWGEFLVSKGFVDGEAFAATNAQFYEDYKAGTLDIYAYQRFALEPLSKQSMETLADWHQQFMAEFIEPIVLPKALALVEKHKQQGDDVMIITATNTFITRPIGLRYGIEVLLGTEGEIIDDRYTGEVAGTPTFQDGKVVRLNEWLAENGKDLQGSYFYSDSHNDLPLLKLVEHPVVVDGDDKLLAYAKEQGWECITLRD</sequence>
<accession>A0ABS3Q0Y8</accession>
<dbReference type="Pfam" id="PF12710">
    <property type="entry name" value="HAD"/>
    <property type="match status" value="1"/>
</dbReference>
<comment type="caution">
    <text evidence="4">The sequence shown here is derived from an EMBL/GenBank/DDBJ whole genome shotgun (WGS) entry which is preliminary data.</text>
</comment>
<evidence type="ECO:0000256" key="2">
    <source>
        <dbReference type="ARBA" id="ARBA00022801"/>
    </source>
</evidence>
<keyword evidence="2 4" id="KW-0378">Hydrolase</keyword>
<dbReference type="GO" id="GO:0016787">
    <property type="term" value="F:hydrolase activity"/>
    <property type="evidence" value="ECO:0007669"/>
    <property type="project" value="UniProtKB-KW"/>
</dbReference>